<evidence type="ECO:0000256" key="1">
    <source>
        <dbReference type="SAM" id="Phobius"/>
    </source>
</evidence>
<keyword evidence="1" id="KW-0812">Transmembrane</keyword>
<evidence type="ECO:0000313" key="2">
    <source>
        <dbReference type="EMBL" id="SCY77614.1"/>
    </source>
</evidence>
<dbReference type="AlphaFoldDB" id="A0A1G5INW4"/>
<protein>
    <submittedName>
        <fullName evidence="2">Uncharacterized protein</fullName>
    </submittedName>
</protein>
<proteinExistence type="predicted"/>
<name>A0A1G5INW4_9BACL</name>
<accession>A0A1G5INW4</accession>
<sequence>MTYIIILAAIMVVGMIGMGWFYKIVDEDKH</sequence>
<dbReference type="EMBL" id="FMVM01000009">
    <property type="protein sequence ID" value="SCY77614.1"/>
    <property type="molecule type" value="Genomic_DNA"/>
</dbReference>
<keyword evidence="3" id="KW-1185">Reference proteome</keyword>
<feature type="transmembrane region" description="Helical" evidence="1">
    <location>
        <begin position="6"/>
        <end position="25"/>
    </location>
</feature>
<reference evidence="3" key="1">
    <citation type="submission" date="2016-10" db="EMBL/GenBank/DDBJ databases">
        <authorList>
            <person name="Varghese N."/>
            <person name="Submissions S."/>
        </authorList>
    </citation>
    <scope>NUCLEOTIDE SEQUENCE [LARGE SCALE GENOMIC DNA]</scope>
    <source>
        <strain evidence="3">BL9</strain>
    </source>
</reference>
<keyword evidence="1" id="KW-0472">Membrane</keyword>
<organism evidence="2 3">
    <name type="scientific">Paenibacillus polysaccharolyticus</name>
    <dbReference type="NCBI Taxonomy" id="582692"/>
    <lineage>
        <taxon>Bacteria</taxon>
        <taxon>Bacillati</taxon>
        <taxon>Bacillota</taxon>
        <taxon>Bacilli</taxon>
        <taxon>Bacillales</taxon>
        <taxon>Paenibacillaceae</taxon>
        <taxon>Paenibacillus</taxon>
    </lineage>
</organism>
<dbReference type="Proteomes" id="UP000198538">
    <property type="component" value="Unassembled WGS sequence"/>
</dbReference>
<gene>
    <name evidence="2" type="ORF">SAMN05720606_10960</name>
</gene>
<evidence type="ECO:0000313" key="3">
    <source>
        <dbReference type="Proteomes" id="UP000198538"/>
    </source>
</evidence>
<keyword evidence="1" id="KW-1133">Transmembrane helix</keyword>
<dbReference type="STRING" id="582692.SAMN05720606_10960"/>